<dbReference type="EMBL" id="LT607756">
    <property type="protein sequence ID" value="SCG85531.1"/>
    <property type="molecule type" value="Genomic_DNA"/>
</dbReference>
<dbReference type="InterPro" id="IPR058560">
    <property type="entry name" value="DNA_primase_C"/>
</dbReference>
<evidence type="ECO:0000256" key="3">
    <source>
        <dbReference type="ARBA" id="ARBA00022705"/>
    </source>
</evidence>
<dbReference type="InterPro" id="IPR023642">
    <property type="entry name" value="DNA_primase_lsu_PriL"/>
</dbReference>
<keyword evidence="1 7" id="KW-0004">4Fe-4S</keyword>
<feature type="binding site" evidence="7">
    <location>
        <position position="398"/>
    </location>
    <ligand>
        <name>[4Fe-4S] cluster</name>
        <dbReference type="ChEBI" id="CHEBI:49883"/>
    </ligand>
</feature>
<protein>
    <recommendedName>
        <fullName evidence="7">DNA primase large subunit PriL</fullName>
    </recommendedName>
</protein>
<dbReference type="PATRIC" id="fig|129848.4.peg.976"/>
<name>A0A1D3L1M9_9EURY</name>
<dbReference type="GO" id="GO:1990077">
    <property type="term" value="C:primosome complex"/>
    <property type="evidence" value="ECO:0007669"/>
    <property type="project" value="UniProtKB-KW"/>
</dbReference>
<evidence type="ECO:0000256" key="1">
    <source>
        <dbReference type="ARBA" id="ARBA00022485"/>
    </source>
</evidence>
<evidence type="ECO:0000256" key="8">
    <source>
        <dbReference type="SAM" id="MobiDB-lite"/>
    </source>
</evidence>
<keyword evidence="6 7" id="KW-0411">Iron-sulfur</keyword>
<dbReference type="AlphaFoldDB" id="A0A1D3L1M9"/>
<proteinExistence type="inferred from homology"/>
<dbReference type="Proteomes" id="UP000094707">
    <property type="component" value="Chromosome I"/>
</dbReference>
<dbReference type="SUPFAM" id="SSF140914">
    <property type="entry name" value="PriB N-terminal domain-like"/>
    <property type="match status" value="1"/>
</dbReference>
<evidence type="ECO:0000256" key="2">
    <source>
        <dbReference type="ARBA" id="ARBA00022515"/>
    </source>
</evidence>
<gene>
    <name evidence="7 10" type="primary">priL</name>
    <name evidence="10" type="ORF">MCBB_0971</name>
</gene>
<sequence>MFTMVSPAFINPLSEDGKQMVREMGSLEALYNQNADLIEVITKSHLQDISDIPTNYVELALKRIEWYLVHNSKKYDHKVYNFLFNVEITPFDVISFYILCQAIGIRYGPNSRESRVMVESQGKIIENRLEKLSKGEREEVVNRILGSLLTQSSIKWTFFEELLSSKKLQLRDLLLDNGQIILDREEFLERFGDRITHRDPEKMYELVVGAKIKELIAIKMIMQKTEDYMNAVYEKAQREIEPNPMLLEVAEKVSTVLSESVQTYGYGGGGGVGAKASPLSPKAFPPCVKKVLEGIRSGGRNDAIILFLTPFISYARLYPGVFAENVTKRVSDVDPNLNAVQNEVLPMIFGAAERCSPPLFEDQPQEKVNINAKMGFGMHDALELKNEGETLWYTPMSCEKVKIHLPSLCKPDKTCKTIGNPLSYYNKVKRELKKGGAEGEEKGDGKSDETHESPSKG</sequence>
<feature type="domain" description="DNA primase large subunit C-terminal" evidence="9">
    <location>
        <begin position="279"/>
        <end position="415"/>
    </location>
</feature>
<evidence type="ECO:0000259" key="9">
    <source>
        <dbReference type="Pfam" id="PF04104"/>
    </source>
</evidence>
<dbReference type="GO" id="GO:0051539">
    <property type="term" value="F:4 iron, 4 sulfur cluster binding"/>
    <property type="evidence" value="ECO:0007669"/>
    <property type="project" value="UniProtKB-UniRule"/>
</dbReference>
<dbReference type="GO" id="GO:0006269">
    <property type="term" value="P:DNA replication, synthesis of primer"/>
    <property type="evidence" value="ECO:0007669"/>
    <property type="project" value="UniProtKB-UniRule"/>
</dbReference>
<accession>A0A1D3L1M9</accession>
<feature type="region of interest" description="Disordered" evidence="8">
    <location>
        <begin position="434"/>
        <end position="457"/>
    </location>
</feature>
<evidence type="ECO:0000256" key="6">
    <source>
        <dbReference type="ARBA" id="ARBA00023014"/>
    </source>
</evidence>
<dbReference type="STRING" id="118062.MCBB_0971"/>
<dbReference type="GO" id="GO:0046872">
    <property type="term" value="F:metal ion binding"/>
    <property type="evidence" value="ECO:0007669"/>
    <property type="project" value="UniProtKB-KW"/>
</dbReference>
<evidence type="ECO:0000256" key="7">
    <source>
        <dbReference type="HAMAP-Rule" id="MF_00701"/>
    </source>
</evidence>
<evidence type="ECO:0000256" key="4">
    <source>
        <dbReference type="ARBA" id="ARBA00022723"/>
    </source>
</evidence>
<feature type="binding site" evidence="7">
    <location>
        <position position="287"/>
    </location>
    <ligand>
        <name>[4Fe-4S] cluster</name>
        <dbReference type="ChEBI" id="CHEBI:49883"/>
    </ligand>
</feature>
<evidence type="ECO:0000313" key="10">
    <source>
        <dbReference type="EMBL" id="SCG85531.1"/>
    </source>
</evidence>
<comment type="function">
    <text evidence="7">Regulatory subunit of DNA primase, an RNA polymerase that catalyzes the synthesis of short RNA molecules used as primers for DNA polymerase during DNA replication. Stabilizes and modulates the activity of the small subunit, increasing the rate of DNA synthesis, and conferring RNA synthesis capability. The DNA polymerase activity may enable DNA primase to also catalyze primer extension after primer synthesis. May also play a role in DNA repair.</text>
</comment>
<keyword evidence="4 7" id="KW-0479">Metal-binding</keyword>
<evidence type="ECO:0000313" key="11">
    <source>
        <dbReference type="Proteomes" id="UP000094707"/>
    </source>
</evidence>
<comment type="similarity">
    <text evidence="7">Belongs to the eukaryotic-type primase large subunit family.</text>
</comment>
<keyword evidence="3 7" id="KW-0235">DNA replication</keyword>
<keyword evidence="5 7" id="KW-0408">Iron</keyword>
<keyword evidence="11" id="KW-1185">Reference proteome</keyword>
<dbReference type="HAMAP" id="MF_00701">
    <property type="entry name" value="DNA_primase_lrg_arc"/>
    <property type="match status" value="1"/>
</dbReference>
<organism evidence="10 11">
    <name type="scientific">Methanobacterium congolense</name>
    <dbReference type="NCBI Taxonomy" id="118062"/>
    <lineage>
        <taxon>Archaea</taxon>
        <taxon>Methanobacteriati</taxon>
        <taxon>Methanobacteriota</taxon>
        <taxon>Methanomada group</taxon>
        <taxon>Methanobacteria</taxon>
        <taxon>Methanobacteriales</taxon>
        <taxon>Methanobacteriaceae</taxon>
        <taxon>Methanobacterium</taxon>
    </lineage>
</organism>
<feature type="binding site" evidence="7">
    <location>
        <position position="409"/>
    </location>
    <ligand>
        <name>[4Fe-4S] cluster</name>
        <dbReference type="ChEBI" id="CHEBI:49883"/>
    </ligand>
</feature>
<feature type="binding site" evidence="7">
    <location>
        <position position="415"/>
    </location>
    <ligand>
        <name>[4Fe-4S] cluster</name>
        <dbReference type="ChEBI" id="CHEBI:49883"/>
    </ligand>
</feature>
<dbReference type="Pfam" id="PF04104">
    <property type="entry name" value="DNA_primase_lrg"/>
    <property type="match status" value="1"/>
</dbReference>
<keyword evidence="2 7" id="KW-0639">Primosome</keyword>
<dbReference type="GO" id="GO:0003899">
    <property type="term" value="F:DNA-directed RNA polymerase activity"/>
    <property type="evidence" value="ECO:0007669"/>
    <property type="project" value="InterPro"/>
</dbReference>
<comment type="cofactor">
    <cofactor evidence="7">
        <name>[4Fe-4S] cluster</name>
        <dbReference type="ChEBI" id="CHEBI:49883"/>
    </cofactor>
    <text evidence="7">Binds 1 [4Fe-4S] cluster.</text>
</comment>
<evidence type="ECO:0000256" key="5">
    <source>
        <dbReference type="ARBA" id="ARBA00023004"/>
    </source>
</evidence>
<reference evidence="10 11" key="1">
    <citation type="submission" date="2016-08" db="EMBL/GenBank/DDBJ databases">
        <authorList>
            <person name="Seilhamer J.J."/>
        </authorList>
    </citation>
    <scope>NUCLEOTIDE SEQUENCE [LARGE SCALE GENOMIC DNA]</scope>
    <source>
        <strain evidence="10">Buetzberg</strain>
    </source>
</reference>
<dbReference type="KEGG" id="mcub:MCBB_0971"/>
<comment type="subunit">
    <text evidence="7">Heterodimer of a small subunit (PriS) and a large subunit (PriL).</text>
</comment>
<dbReference type="CDD" id="cd06560">
    <property type="entry name" value="PriL"/>
    <property type="match status" value="1"/>
</dbReference>